<dbReference type="SUPFAM" id="SSF160088">
    <property type="entry name" value="NRDP1 C-terminal domain-like"/>
    <property type="match status" value="1"/>
</dbReference>
<dbReference type="PANTHER" id="PTHR10131">
    <property type="entry name" value="TNF RECEPTOR ASSOCIATED FACTOR"/>
    <property type="match status" value="1"/>
</dbReference>
<proteinExistence type="predicted"/>
<keyword evidence="16" id="KW-1185">Reference proteome</keyword>
<dbReference type="PANTHER" id="PTHR10131:SF157">
    <property type="entry name" value="RECEPTOR-ASSOCIATED FACTOR, PUTATIVE-RELATED"/>
    <property type="match status" value="1"/>
</dbReference>
<evidence type="ECO:0000256" key="10">
    <source>
        <dbReference type="ARBA" id="ARBA00030556"/>
    </source>
</evidence>
<keyword evidence="7 12" id="KW-0863">Zinc-finger</keyword>
<evidence type="ECO:0000256" key="1">
    <source>
        <dbReference type="ARBA" id="ARBA00000900"/>
    </source>
</evidence>
<dbReference type="GO" id="GO:0043122">
    <property type="term" value="P:regulation of canonical NF-kappaB signal transduction"/>
    <property type="evidence" value="ECO:0007669"/>
    <property type="project" value="TreeGrafter"/>
</dbReference>
<dbReference type="InterPro" id="IPR003613">
    <property type="entry name" value="Ubox_domain"/>
</dbReference>
<dbReference type="InterPro" id="IPR037255">
    <property type="entry name" value="NRDP1_C"/>
</dbReference>
<name>A0AAD9UWN5_ACRCE</name>
<dbReference type="Pfam" id="PF13923">
    <property type="entry name" value="zf-C3HC4_2"/>
    <property type="match status" value="1"/>
</dbReference>
<dbReference type="SMART" id="SM00504">
    <property type="entry name" value="Ubox"/>
    <property type="match status" value="1"/>
</dbReference>
<evidence type="ECO:0000256" key="13">
    <source>
        <dbReference type="SAM" id="Coils"/>
    </source>
</evidence>
<gene>
    <name evidence="15" type="ORF">P5673_026638</name>
</gene>
<evidence type="ECO:0000256" key="7">
    <source>
        <dbReference type="ARBA" id="ARBA00022771"/>
    </source>
</evidence>
<dbReference type="EC" id="2.3.2.27" evidence="3"/>
<feature type="coiled-coil region" evidence="13">
    <location>
        <begin position="146"/>
        <end position="187"/>
    </location>
</feature>
<dbReference type="PROSITE" id="PS50089">
    <property type="entry name" value="ZF_RING_2"/>
    <property type="match status" value="1"/>
</dbReference>
<dbReference type="SUPFAM" id="SSF57850">
    <property type="entry name" value="RING/U-box"/>
    <property type="match status" value="1"/>
</dbReference>
<keyword evidence="5" id="KW-0808">Transferase</keyword>
<evidence type="ECO:0000256" key="6">
    <source>
        <dbReference type="ARBA" id="ARBA00022723"/>
    </source>
</evidence>
<accession>A0AAD9UWN5</accession>
<comment type="pathway">
    <text evidence="2">Protein modification; protein ubiquitination.</text>
</comment>
<dbReference type="GO" id="GO:0061630">
    <property type="term" value="F:ubiquitin protein ligase activity"/>
    <property type="evidence" value="ECO:0007669"/>
    <property type="project" value="UniProtKB-EC"/>
</dbReference>
<keyword evidence="9" id="KW-0862">Zinc</keyword>
<evidence type="ECO:0000256" key="8">
    <source>
        <dbReference type="ARBA" id="ARBA00022786"/>
    </source>
</evidence>
<dbReference type="SUPFAM" id="SSF49599">
    <property type="entry name" value="TRAF domain-like"/>
    <property type="match status" value="1"/>
</dbReference>
<feature type="domain" description="RING-type" evidence="14">
    <location>
        <begin position="29"/>
        <end position="68"/>
    </location>
</feature>
<dbReference type="GO" id="GO:0008270">
    <property type="term" value="F:zinc ion binding"/>
    <property type="evidence" value="ECO:0007669"/>
    <property type="project" value="UniProtKB-KW"/>
</dbReference>
<dbReference type="SMART" id="SM00184">
    <property type="entry name" value="RING"/>
    <property type="match status" value="1"/>
</dbReference>
<evidence type="ECO:0000259" key="14">
    <source>
        <dbReference type="PROSITE" id="PS50089"/>
    </source>
</evidence>
<evidence type="ECO:0000256" key="9">
    <source>
        <dbReference type="ARBA" id="ARBA00022833"/>
    </source>
</evidence>
<protein>
    <recommendedName>
        <fullName evidence="4">E3 ubiquitin-protein ligase NRDP1</fullName>
        <ecNumber evidence="3">2.3.2.27</ecNumber>
    </recommendedName>
    <alternativeName>
        <fullName evidence="10">RING finger protein 41</fullName>
    </alternativeName>
    <alternativeName>
        <fullName evidence="11">RING-type E3 ubiquitin transferase NRDP1</fullName>
    </alternativeName>
</protein>
<evidence type="ECO:0000256" key="11">
    <source>
        <dbReference type="ARBA" id="ARBA00031762"/>
    </source>
</evidence>
<comment type="catalytic activity">
    <reaction evidence="1">
        <text>S-ubiquitinyl-[E2 ubiquitin-conjugating enzyme]-L-cysteine + [acceptor protein]-L-lysine = [E2 ubiquitin-conjugating enzyme]-L-cysteine + N(6)-ubiquitinyl-[acceptor protein]-L-lysine.</text>
        <dbReference type="EC" id="2.3.2.27"/>
    </reaction>
</comment>
<reference evidence="15" key="1">
    <citation type="journal article" date="2023" name="G3 (Bethesda)">
        <title>Whole genome assembly and annotation of the endangered Caribbean coral Acropora cervicornis.</title>
        <authorList>
            <person name="Selwyn J.D."/>
            <person name="Vollmer S.V."/>
        </authorList>
    </citation>
    <scope>NUCLEOTIDE SEQUENCE</scope>
    <source>
        <strain evidence="15">K2</strain>
    </source>
</reference>
<dbReference type="InterPro" id="IPR015036">
    <property type="entry name" value="NRDP1"/>
</dbReference>
<evidence type="ECO:0000256" key="12">
    <source>
        <dbReference type="PROSITE-ProRule" id="PRU00175"/>
    </source>
</evidence>
<dbReference type="Proteomes" id="UP001249851">
    <property type="component" value="Unassembled WGS sequence"/>
</dbReference>
<organism evidence="15 16">
    <name type="scientific">Acropora cervicornis</name>
    <name type="common">Staghorn coral</name>
    <dbReference type="NCBI Taxonomy" id="6130"/>
    <lineage>
        <taxon>Eukaryota</taxon>
        <taxon>Metazoa</taxon>
        <taxon>Cnidaria</taxon>
        <taxon>Anthozoa</taxon>
        <taxon>Hexacorallia</taxon>
        <taxon>Scleractinia</taxon>
        <taxon>Astrocoeniina</taxon>
        <taxon>Acroporidae</taxon>
        <taxon>Acropora</taxon>
    </lineage>
</organism>
<dbReference type="PROSITE" id="PS00518">
    <property type="entry name" value="ZF_RING_1"/>
    <property type="match status" value="1"/>
</dbReference>
<evidence type="ECO:0000256" key="5">
    <source>
        <dbReference type="ARBA" id="ARBA00022679"/>
    </source>
</evidence>
<dbReference type="Gene3D" id="3.30.40.10">
    <property type="entry name" value="Zinc/RING finger domain, C3HC4 (zinc finger)"/>
    <property type="match status" value="2"/>
</dbReference>
<dbReference type="InterPro" id="IPR017907">
    <property type="entry name" value="Znf_RING_CS"/>
</dbReference>
<dbReference type="InterPro" id="IPR013083">
    <property type="entry name" value="Znf_RING/FYVE/PHD"/>
</dbReference>
<reference evidence="15" key="2">
    <citation type="journal article" date="2023" name="Science">
        <title>Genomic signatures of disease resistance in endangered staghorn corals.</title>
        <authorList>
            <person name="Vollmer S.V."/>
            <person name="Selwyn J.D."/>
            <person name="Despard B.A."/>
            <person name="Roesel C.L."/>
        </authorList>
    </citation>
    <scope>NUCLEOTIDE SEQUENCE</scope>
    <source>
        <strain evidence="15">K2</strain>
    </source>
</reference>
<keyword evidence="8" id="KW-0833">Ubl conjugation pathway</keyword>
<dbReference type="AlphaFoldDB" id="A0AAD9UWN5"/>
<dbReference type="CDD" id="cd16634">
    <property type="entry name" value="mRING-HC-C3HC3D_Nrdp1"/>
    <property type="match status" value="1"/>
</dbReference>
<keyword evidence="6" id="KW-0479">Metal-binding</keyword>
<evidence type="ECO:0000256" key="2">
    <source>
        <dbReference type="ARBA" id="ARBA00004906"/>
    </source>
</evidence>
<dbReference type="InterPro" id="IPR001841">
    <property type="entry name" value="Znf_RING"/>
</dbReference>
<keyword evidence="13" id="KW-0175">Coiled coil</keyword>
<evidence type="ECO:0000313" key="15">
    <source>
        <dbReference type="EMBL" id="KAK2552320.1"/>
    </source>
</evidence>
<dbReference type="EMBL" id="JARQWQ010000088">
    <property type="protein sequence ID" value="KAK2552320.1"/>
    <property type="molecule type" value="Genomic_DNA"/>
</dbReference>
<evidence type="ECO:0000313" key="16">
    <source>
        <dbReference type="Proteomes" id="UP001249851"/>
    </source>
</evidence>
<dbReference type="Pfam" id="PF08941">
    <property type="entry name" value="USP8_interact"/>
    <property type="match status" value="1"/>
</dbReference>
<comment type="caution">
    <text evidence="15">The sequence shown here is derived from an EMBL/GenBank/DDBJ whole genome shotgun (WGS) entry which is preliminary data.</text>
</comment>
<sequence length="333" mass="37946">MLLTQLKMTARMGYDVSRFISAVDEELICTICGGVLEDPLQAPACEHAFCAACIHEWLNHQQTCPVDRRNLTPHQLKQVPRILRNLLSKLTIQCENFMFGCPGVVRLDQLQSHLSQCEHNPKRPVSCAQGCGLVVPFDEMPQHNCVRELNLLIQNQNFKIAQLQAQIDDQRQQANEQKREIQALKDMIRAMSMVNLPQVLPLLPGSLHHLEHYDDEIHQWLSRLQSARVTRWGGMISTPDAVLQAIIRRSLADSGCPPTILNELMENAHERKWPLGLSTLETRQLNRRRYEQYVCKRIPGKQAVVIMACENEHMGESMTLDPGLVMLFAHGIE</sequence>
<dbReference type="GO" id="GO:0016567">
    <property type="term" value="P:protein ubiquitination"/>
    <property type="evidence" value="ECO:0007669"/>
    <property type="project" value="InterPro"/>
</dbReference>
<evidence type="ECO:0000256" key="4">
    <source>
        <dbReference type="ARBA" id="ARBA00015711"/>
    </source>
</evidence>
<evidence type="ECO:0000256" key="3">
    <source>
        <dbReference type="ARBA" id="ARBA00012483"/>
    </source>
</evidence>